<evidence type="ECO:0000313" key="3">
    <source>
        <dbReference type="EMBL" id="KAJ5556295.1"/>
    </source>
</evidence>
<keyword evidence="4" id="KW-1185">Reference proteome</keyword>
<proteinExistence type="predicted"/>
<sequence length="430" mass="48000">MATLAPALAQRASGSEMINRYCQDLRRRLLHSARRAIITLYHNADKPLPQWPFKIFVNAVLSVYAWVLRSSLMFVASSYMGQLHPLRDRYTTLCGTILPVVGPGALLWLWKSHLRQPLTAFGAIITILGIALDPFFQQLTKPLDCTAVYDNRNATLPRTNLFDFSMFEFGDVANTTGPTIEAVVSLGIFSPSSAHAILEQSNEIEKCDEELSEWYRGLDPCSRYTPYVSGSVQKEEEADKIIRLHQSTLHMIFPTALGILHRPQVVRGSSNADAGGNIRKMSRQKFTDAAIQITQLAYDMQLQNQLRYLSTSSIPAFISAALIHLFEIRSTQEEVRNLSICRFFQCVHVLHQLQEMYASADYAVYFLESVIQKTGIQVPMLSLTYLPSSRGLGKSNASATCLPTTLHATSSSPADPTQKRYPTPSSSTTK</sequence>
<protein>
    <submittedName>
        <fullName evidence="3">Fungal-specific transcription factor domain-containing protein</fullName>
    </submittedName>
</protein>
<comment type="caution">
    <text evidence="3">The sequence shown here is derived from an EMBL/GenBank/DDBJ whole genome shotgun (WGS) entry which is preliminary data.</text>
</comment>
<accession>A0AAD6GKV0</accession>
<organism evidence="3 4">
    <name type="scientific">Penicillium frequentans</name>
    <dbReference type="NCBI Taxonomy" id="3151616"/>
    <lineage>
        <taxon>Eukaryota</taxon>
        <taxon>Fungi</taxon>
        <taxon>Dikarya</taxon>
        <taxon>Ascomycota</taxon>
        <taxon>Pezizomycotina</taxon>
        <taxon>Eurotiomycetes</taxon>
        <taxon>Eurotiomycetidae</taxon>
        <taxon>Eurotiales</taxon>
        <taxon>Aspergillaceae</taxon>
        <taxon>Penicillium</taxon>
    </lineage>
</organism>
<feature type="region of interest" description="Disordered" evidence="1">
    <location>
        <begin position="406"/>
        <end position="430"/>
    </location>
</feature>
<dbReference type="Proteomes" id="UP001220324">
    <property type="component" value="Unassembled WGS sequence"/>
</dbReference>
<dbReference type="InterPro" id="IPR052761">
    <property type="entry name" value="Fungal_Detox/Toxin_TFs"/>
</dbReference>
<feature type="transmembrane region" description="Helical" evidence="2">
    <location>
        <begin position="90"/>
        <end position="110"/>
    </location>
</feature>
<dbReference type="EMBL" id="JAQIZZ010000001">
    <property type="protein sequence ID" value="KAJ5556295.1"/>
    <property type="molecule type" value="Genomic_DNA"/>
</dbReference>
<feature type="transmembrane region" description="Helical" evidence="2">
    <location>
        <begin position="55"/>
        <end position="78"/>
    </location>
</feature>
<name>A0AAD6GKV0_9EURO</name>
<dbReference type="PANTHER" id="PTHR47425">
    <property type="entry name" value="FARB-RELATED"/>
    <property type="match status" value="1"/>
</dbReference>
<keyword evidence="2" id="KW-0472">Membrane</keyword>
<dbReference type="PANTHER" id="PTHR47425:SF3">
    <property type="entry name" value="ZN(II)2CYS6 TRANSCRIPTION FACTOR (EUROFUNG)"/>
    <property type="match status" value="1"/>
</dbReference>
<evidence type="ECO:0000256" key="2">
    <source>
        <dbReference type="SAM" id="Phobius"/>
    </source>
</evidence>
<evidence type="ECO:0000313" key="4">
    <source>
        <dbReference type="Proteomes" id="UP001220324"/>
    </source>
</evidence>
<evidence type="ECO:0000256" key="1">
    <source>
        <dbReference type="SAM" id="MobiDB-lite"/>
    </source>
</evidence>
<feature type="compositionally biased region" description="Polar residues" evidence="1">
    <location>
        <begin position="406"/>
        <end position="415"/>
    </location>
</feature>
<dbReference type="AlphaFoldDB" id="A0AAD6GKV0"/>
<dbReference type="CDD" id="cd12148">
    <property type="entry name" value="fungal_TF_MHR"/>
    <property type="match status" value="1"/>
</dbReference>
<keyword evidence="2" id="KW-1133">Transmembrane helix</keyword>
<feature type="transmembrane region" description="Helical" evidence="2">
    <location>
        <begin position="116"/>
        <end position="136"/>
    </location>
</feature>
<gene>
    <name evidence="3" type="ORF">N7494_000210</name>
</gene>
<reference evidence="3 4" key="1">
    <citation type="journal article" date="2023" name="IMA Fungus">
        <title>Comparative genomic study of the Penicillium genus elucidates a diverse pangenome and 15 lateral gene transfer events.</title>
        <authorList>
            <person name="Petersen C."/>
            <person name="Sorensen T."/>
            <person name="Nielsen M.R."/>
            <person name="Sondergaard T.E."/>
            <person name="Sorensen J.L."/>
            <person name="Fitzpatrick D.A."/>
            <person name="Frisvad J.C."/>
            <person name="Nielsen K.L."/>
        </authorList>
    </citation>
    <scope>NUCLEOTIDE SEQUENCE [LARGE SCALE GENOMIC DNA]</scope>
    <source>
        <strain evidence="3 4">IBT 35679</strain>
    </source>
</reference>
<keyword evidence="2" id="KW-0812">Transmembrane</keyword>